<comment type="similarity">
    <text evidence="11">Belongs to the ABC transporter superfamily. UvrA family.</text>
</comment>
<evidence type="ECO:0000256" key="10">
    <source>
        <dbReference type="ARBA" id="ARBA00023204"/>
    </source>
</evidence>
<evidence type="ECO:0000256" key="11">
    <source>
        <dbReference type="ARBA" id="ARBA00038000"/>
    </source>
</evidence>
<evidence type="ECO:0000259" key="14">
    <source>
        <dbReference type="PROSITE" id="PS50893"/>
    </source>
</evidence>
<protein>
    <recommendedName>
        <fullName evidence="12">UvrABC system protein A</fullName>
    </recommendedName>
    <alternativeName>
        <fullName evidence="13">Excinuclease ABC subunit A</fullName>
    </alternativeName>
</protein>
<keyword evidence="5" id="KW-0227">DNA damage</keyword>
<keyword evidence="10" id="KW-0234">DNA repair</keyword>
<dbReference type="GO" id="GO:0003677">
    <property type="term" value="F:DNA binding"/>
    <property type="evidence" value="ECO:0007669"/>
    <property type="project" value="UniProtKB-KW"/>
</dbReference>
<evidence type="ECO:0000256" key="8">
    <source>
        <dbReference type="ARBA" id="ARBA00022881"/>
    </source>
</evidence>
<dbReference type="InterPro" id="IPR003593">
    <property type="entry name" value="AAA+_ATPase"/>
</dbReference>
<dbReference type="GO" id="GO:0006281">
    <property type="term" value="P:DNA repair"/>
    <property type="evidence" value="ECO:0007669"/>
    <property type="project" value="UniProtKB-KW"/>
</dbReference>
<dbReference type="InterPro" id="IPR003439">
    <property type="entry name" value="ABC_transporter-like_ATP-bd"/>
</dbReference>
<evidence type="ECO:0000313" key="16">
    <source>
        <dbReference type="Proteomes" id="UP000218690"/>
    </source>
</evidence>
<evidence type="ECO:0000256" key="6">
    <source>
        <dbReference type="ARBA" id="ARBA00022769"/>
    </source>
</evidence>
<evidence type="ECO:0000256" key="7">
    <source>
        <dbReference type="ARBA" id="ARBA00022840"/>
    </source>
</evidence>
<evidence type="ECO:0000256" key="12">
    <source>
        <dbReference type="ARBA" id="ARBA00039316"/>
    </source>
</evidence>
<comment type="subcellular location">
    <subcellularLocation>
        <location evidence="1">Cytoplasm</location>
    </subcellularLocation>
</comment>
<evidence type="ECO:0000256" key="13">
    <source>
        <dbReference type="ARBA" id="ARBA00042156"/>
    </source>
</evidence>
<evidence type="ECO:0000256" key="4">
    <source>
        <dbReference type="ARBA" id="ARBA00022741"/>
    </source>
</evidence>
<keyword evidence="4" id="KW-0547">Nucleotide-binding</keyword>
<dbReference type="GO" id="GO:0004518">
    <property type="term" value="F:nuclease activity"/>
    <property type="evidence" value="ECO:0007669"/>
    <property type="project" value="UniProtKB-KW"/>
</dbReference>
<comment type="caution">
    <text evidence="15">The sequence shown here is derived from an EMBL/GenBank/DDBJ whole genome shotgun (WGS) entry which is preliminary data.</text>
</comment>
<dbReference type="InterPro" id="IPR027417">
    <property type="entry name" value="P-loop_NTPase"/>
</dbReference>
<keyword evidence="7" id="KW-0067">ATP-binding</keyword>
<dbReference type="Pfam" id="PF00005">
    <property type="entry name" value="ABC_tran"/>
    <property type="match status" value="1"/>
</dbReference>
<evidence type="ECO:0000256" key="9">
    <source>
        <dbReference type="ARBA" id="ARBA00023125"/>
    </source>
</evidence>
<dbReference type="SMART" id="SM00382">
    <property type="entry name" value="AAA"/>
    <property type="match status" value="2"/>
</dbReference>
<evidence type="ECO:0000256" key="2">
    <source>
        <dbReference type="ARBA" id="ARBA00022490"/>
    </source>
</evidence>
<dbReference type="Gene3D" id="1.10.8.280">
    <property type="entry name" value="ABC transporter ATPase domain-like"/>
    <property type="match status" value="1"/>
</dbReference>
<dbReference type="PROSITE" id="PS50893">
    <property type="entry name" value="ABC_TRANSPORTER_2"/>
    <property type="match status" value="1"/>
</dbReference>
<dbReference type="AlphaFoldDB" id="A0A2A4AJW4"/>
<dbReference type="PANTHER" id="PTHR43152">
    <property type="entry name" value="UVRABC SYSTEM PROTEIN A"/>
    <property type="match status" value="1"/>
</dbReference>
<accession>A0A2A4AJW4</accession>
<evidence type="ECO:0000313" key="15">
    <source>
        <dbReference type="EMBL" id="PCC84045.1"/>
    </source>
</evidence>
<keyword evidence="8" id="KW-0267">Excision nuclease</keyword>
<dbReference type="GO" id="GO:0016887">
    <property type="term" value="F:ATP hydrolysis activity"/>
    <property type="evidence" value="ECO:0007669"/>
    <property type="project" value="InterPro"/>
</dbReference>
<evidence type="ECO:0000256" key="3">
    <source>
        <dbReference type="ARBA" id="ARBA00022737"/>
    </source>
</evidence>
<dbReference type="GO" id="GO:0005737">
    <property type="term" value="C:cytoplasm"/>
    <property type="evidence" value="ECO:0007669"/>
    <property type="project" value="UniProtKB-SubCell"/>
</dbReference>
<organism evidence="15 16">
    <name type="scientific">Corynebacterium accolens</name>
    <dbReference type="NCBI Taxonomy" id="38284"/>
    <lineage>
        <taxon>Bacteria</taxon>
        <taxon>Bacillati</taxon>
        <taxon>Actinomycetota</taxon>
        <taxon>Actinomycetes</taxon>
        <taxon>Mycobacteriales</taxon>
        <taxon>Corynebacteriaceae</taxon>
        <taxon>Corynebacterium</taxon>
    </lineage>
</organism>
<dbReference type="EMBL" id="NWBP01000001">
    <property type="protein sequence ID" value="PCC84045.1"/>
    <property type="molecule type" value="Genomic_DNA"/>
</dbReference>
<proteinExistence type="inferred from homology"/>
<feature type="domain" description="ABC transporter" evidence="14">
    <location>
        <begin position="464"/>
        <end position="772"/>
    </location>
</feature>
<keyword evidence="2" id="KW-0963">Cytoplasm</keyword>
<sequence length="782" mass="83329">MHNQEFIRVVGARDNNLKEISVDIPKRKLTVFTGVSGSGKSSLVFGTIAAESQRLINETYPGFVQGFMQSQAHPDVDELSGLTAAIVVGQEPMAANSRSTFGTATDITGALRVLFSRIASPRVGGPAAYSFNVPSASGQGAIEVNGVKEVRRFERTGGMCPTCEGTGRASQIDLKEVVDESLSLNDGAILYPGMKVGSWLWKAYAESGLYPADKPVKDFTEEQKHALYYLSDVKTKINGINMSYQGLVVRLQASVLSKDKDSLQKHMKAFVERAVVFADCPDCGGTRLAQHARESFIAGKSIADVSDMELAELDEWLFAIDAPSAAPLLASIRRSVANAVEIGLGYLTLSRTTGTLSGGEAQRTRMVRHLGSALTDATYVFDEPTAGLHPHDIARMNKLLLQLRDKGNTVLVVEHKPETIAIADYVVDLGPRAGSQGGEVVFTGSVDKLREADTLTGRHLADRAQFKEETRTPSGAIEIHNAQRNNLRGIDVDIPLGVLSAITGVAGSGKSSLLACLPEEVQERIFFVDQTPIKGSRRSNPATYTGALDSIRKAFAKANSFESDVVKPALFSANSEGACPNCNGAGVIYVEFGFMDGADVPCEVCEGRRFSEDVLRYELGGKNIADVLETPAAEAAAYFAENKAAAAKKVCEILVAVGLGYITLGQPLNTLSGGERQRLKLAVHMADKKAQADVLVLDEPSTGLHLADVDKLLELLDHLVEEGNTVVCVEHHLAVVAHADRIIDLGPGAGSAGGGLVAACSPRELAGNASSVTGRYLAEYVA</sequence>
<dbReference type="Proteomes" id="UP000218690">
    <property type="component" value="Unassembled WGS sequence"/>
</dbReference>
<reference evidence="15 16" key="1">
    <citation type="submission" date="2017-09" db="EMBL/GenBank/DDBJ databases">
        <title>Draft Genome Sequence of Corynebacterium accolens AH4003.</title>
        <authorList>
            <person name="Chen Y."/>
            <person name="Oosthuysen W.F."/>
            <person name="Kelley S."/>
            <person name="Horswill A."/>
        </authorList>
    </citation>
    <scope>NUCLEOTIDE SEQUENCE [LARGE SCALE GENOMIC DNA]</scope>
    <source>
        <strain evidence="15 16">AH4003</strain>
    </source>
</reference>
<name>A0A2A4AJW4_9CORY</name>
<evidence type="ECO:0000256" key="1">
    <source>
        <dbReference type="ARBA" id="ARBA00004496"/>
    </source>
</evidence>
<dbReference type="SUPFAM" id="SSF52540">
    <property type="entry name" value="P-loop containing nucleoside triphosphate hydrolases"/>
    <property type="match status" value="2"/>
</dbReference>
<evidence type="ECO:0000256" key="5">
    <source>
        <dbReference type="ARBA" id="ARBA00022763"/>
    </source>
</evidence>
<keyword evidence="3" id="KW-0677">Repeat</keyword>
<keyword evidence="9" id="KW-0238">DNA-binding</keyword>
<dbReference type="PANTHER" id="PTHR43152:SF2">
    <property type="entry name" value="DRUG RESISTANCE ABC TRANSPORTER"/>
    <property type="match status" value="1"/>
</dbReference>
<gene>
    <name evidence="15" type="ORF">COM45_01125</name>
</gene>
<dbReference type="Gene3D" id="3.40.50.300">
    <property type="entry name" value="P-loop containing nucleotide triphosphate hydrolases"/>
    <property type="match status" value="2"/>
</dbReference>
<keyword evidence="6" id="KW-0228">DNA excision</keyword>
<dbReference type="GO" id="GO:0005524">
    <property type="term" value="F:ATP binding"/>
    <property type="evidence" value="ECO:0007669"/>
    <property type="project" value="UniProtKB-KW"/>
</dbReference>
<dbReference type="Gene3D" id="1.20.1580.10">
    <property type="entry name" value="ABC transporter ATPase like domain"/>
    <property type="match status" value="2"/>
</dbReference>